<reference evidence="1 2" key="1">
    <citation type="submission" date="2021-06" db="EMBL/GenBank/DDBJ databases">
        <authorList>
            <person name="Palmer J.M."/>
        </authorList>
    </citation>
    <scope>NUCLEOTIDE SEQUENCE [LARGE SCALE GENOMIC DNA]</scope>
    <source>
        <strain evidence="1 2">GA_2019</strain>
        <tissue evidence="1">Muscle</tissue>
    </source>
</reference>
<dbReference type="Proteomes" id="UP001476798">
    <property type="component" value="Unassembled WGS sequence"/>
</dbReference>
<name>A0ABV0NFN4_9TELE</name>
<organism evidence="1 2">
    <name type="scientific">Goodea atripinnis</name>
    <dbReference type="NCBI Taxonomy" id="208336"/>
    <lineage>
        <taxon>Eukaryota</taxon>
        <taxon>Metazoa</taxon>
        <taxon>Chordata</taxon>
        <taxon>Craniata</taxon>
        <taxon>Vertebrata</taxon>
        <taxon>Euteleostomi</taxon>
        <taxon>Actinopterygii</taxon>
        <taxon>Neopterygii</taxon>
        <taxon>Teleostei</taxon>
        <taxon>Neoteleostei</taxon>
        <taxon>Acanthomorphata</taxon>
        <taxon>Ovalentaria</taxon>
        <taxon>Atherinomorphae</taxon>
        <taxon>Cyprinodontiformes</taxon>
        <taxon>Goodeidae</taxon>
        <taxon>Goodea</taxon>
    </lineage>
</organism>
<sequence>DGLLTCRHPRLLAEELLLDRAHCIPTPKPKAGEWPRAIVVKLHYHRESVKILLRARELHQIK</sequence>
<dbReference type="EMBL" id="JAHRIO010036495">
    <property type="protein sequence ID" value="MEQ2170206.1"/>
    <property type="molecule type" value="Genomic_DNA"/>
</dbReference>
<proteinExistence type="predicted"/>
<evidence type="ECO:0000313" key="2">
    <source>
        <dbReference type="Proteomes" id="UP001476798"/>
    </source>
</evidence>
<dbReference type="Gene3D" id="3.30.70.1820">
    <property type="entry name" value="L1 transposable element, RRM domain"/>
    <property type="match status" value="1"/>
</dbReference>
<accession>A0ABV0NFN4</accession>
<evidence type="ECO:0000313" key="1">
    <source>
        <dbReference type="EMBL" id="MEQ2170206.1"/>
    </source>
</evidence>
<feature type="non-terminal residue" evidence="1">
    <location>
        <position position="62"/>
    </location>
</feature>
<protein>
    <submittedName>
        <fullName evidence="1">Uncharacterized protein</fullName>
    </submittedName>
</protein>
<feature type="non-terminal residue" evidence="1">
    <location>
        <position position="1"/>
    </location>
</feature>
<gene>
    <name evidence="1" type="ORF">GOODEAATRI_032958</name>
</gene>
<keyword evidence="2" id="KW-1185">Reference proteome</keyword>
<comment type="caution">
    <text evidence="1">The sequence shown here is derived from an EMBL/GenBank/DDBJ whole genome shotgun (WGS) entry which is preliminary data.</text>
</comment>